<evidence type="ECO:0000256" key="1">
    <source>
        <dbReference type="SAM" id="SignalP"/>
    </source>
</evidence>
<feature type="chain" id="PRO_5012973651" evidence="1">
    <location>
        <begin position="19"/>
        <end position="166"/>
    </location>
</feature>
<evidence type="ECO:0000313" key="2">
    <source>
        <dbReference type="EMBL" id="OJJ64784.1"/>
    </source>
</evidence>
<evidence type="ECO:0000313" key="3">
    <source>
        <dbReference type="Proteomes" id="UP000184356"/>
    </source>
</evidence>
<reference evidence="3" key="1">
    <citation type="journal article" date="2017" name="Genome Biol.">
        <title>Comparative genomics reveals high biological diversity and specific adaptations in the industrially and medically important fungal genus Aspergillus.</title>
        <authorList>
            <person name="de Vries R.P."/>
            <person name="Riley R."/>
            <person name="Wiebenga A."/>
            <person name="Aguilar-Osorio G."/>
            <person name="Amillis S."/>
            <person name="Uchima C.A."/>
            <person name="Anderluh G."/>
            <person name="Asadollahi M."/>
            <person name="Askin M."/>
            <person name="Barry K."/>
            <person name="Battaglia E."/>
            <person name="Bayram O."/>
            <person name="Benocci T."/>
            <person name="Braus-Stromeyer S.A."/>
            <person name="Caldana C."/>
            <person name="Canovas D."/>
            <person name="Cerqueira G.C."/>
            <person name="Chen F."/>
            <person name="Chen W."/>
            <person name="Choi C."/>
            <person name="Clum A."/>
            <person name="Dos Santos R.A."/>
            <person name="Damasio A.R."/>
            <person name="Diallinas G."/>
            <person name="Emri T."/>
            <person name="Fekete E."/>
            <person name="Flipphi M."/>
            <person name="Freyberg S."/>
            <person name="Gallo A."/>
            <person name="Gournas C."/>
            <person name="Habgood R."/>
            <person name="Hainaut M."/>
            <person name="Harispe M.L."/>
            <person name="Henrissat B."/>
            <person name="Hilden K.S."/>
            <person name="Hope R."/>
            <person name="Hossain A."/>
            <person name="Karabika E."/>
            <person name="Karaffa L."/>
            <person name="Karanyi Z."/>
            <person name="Krasevec N."/>
            <person name="Kuo A."/>
            <person name="Kusch H."/>
            <person name="LaButti K."/>
            <person name="Lagendijk E.L."/>
            <person name="Lapidus A."/>
            <person name="Levasseur A."/>
            <person name="Lindquist E."/>
            <person name="Lipzen A."/>
            <person name="Logrieco A.F."/>
            <person name="MacCabe A."/>
            <person name="Maekelae M.R."/>
            <person name="Malavazi I."/>
            <person name="Melin P."/>
            <person name="Meyer V."/>
            <person name="Mielnichuk N."/>
            <person name="Miskei M."/>
            <person name="Molnar A.P."/>
            <person name="Mule G."/>
            <person name="Ngan C.Y."/>
            <person name="Orejas M."/>
            <person name="Orosz E."/>
            <person name="Ouedraogo J.P."/>
            <person name="Overkamp K.M."/>
            <person name="Park H.-S."/>
            <person name="Perrone G."/>
            <person name="Piumi F."/>
            <person name="Punt P.J."/>
            <person name="Ram A.F."/>
            <person name="Ramon A."/>
            <person name="Rauscher S."/>
            <person name="Record E."/>
            <person name="Riano-Pachon D.M."/>
            <person name="Robert V."/>
            <person name="Roehrig J."/>
            <person name="Ruller R."/>
            <person name="Salamov A."/>
            <person name="Salih N.S."/>
            <person name="Samson R.A."/>
            <person name="Sandor E."/>
            <person name="Sanguinetti M."/>
            <person name="Schuetze T."/>
            <person name="Sepcic K."/>
            <person name="Shelest E."/>
            <person name="Sherlock G."/>
            <person name="Sophianopoulou V."/>
            <person name="Squina F.M."/>
            <person name="Sun H."/>
            <person name="Susca A."/>
            <person name="Todd R.B."/>
            <person name="Tsang A."/>
            <person name="Unkles S.E."/>
            <person name="van de Wiele N."/>
            <person name="van Rossen-Uffink D."/>
            <person name="Oliveira J.V."/>
            <person name="Vesth T.C."/>
            <person name="Visser J."/>
            <person name="Yu J.-H."/>
            <person name="Zhou M."/>
            <person name="Andersen M.R."/>
            <person name="Archer D.B."/>
            <person name="Baker S.E."/>
            <person name="Benoit I."/>
            <person name="Brakhage A.A."/>
            <person name="Braus G.H."/>
            <person name="Fischer R."/>
            <person name="Frisvad J.C."/>
            <person name="Goldman G.H."/>
            <person name="Houbraken J."/>
            <person name="Oakley B."/>
            <person name="Pocsi I."/>
            <person name="Scazzocchio C."/>
            <person name="Seiboth B."/>
            <person name="vanKuyk P.A."/>
            <person name="Wortman J."/>
            <person name="Dyer P.S."/>
            <person name="Grigoriev I.V."/>
        </authorList>
    </citation>
    <scope>NUCLEOTIDE SEQUENCE [LARGE SCALE GENOMIC DNA]</scope>
    <source>
        <strain evidence="3">CBS 593.65</strain>
    </source>
</reference>
<gene>
    <name evidence="2" type="ORF">ASPSYDRAFT_84777</name>
</gene>
<dbReference type="EMBL" id="KV878582">
    <property type="protein sequence ID" value="OJJ64784.1"/>
    <property type="molecule type" value="Genomic_DNA"/>
</dbReference>
<dbReference type="Proteomes" id="UP000184356">
    <property type="component" value="Unassembled WGS sequence"/>
</dbReference>
<organism evidence="2 3">
    <name type="scientific">Aspergillus sydowii CBS 593.65</name>
    <dbReference type="NCBI Taxonomy" id="1036612"/>
    <lineage>
        <taxon>Eukaryota</taxon>
        <taxon>Fungi</taxon>
        <taxon>Dikarya</taxon>
        <taxon>Ascomycota</taxon>
        <taxon>Pezizomycotina</taxon>
        <taxon>Eurotiomycetes</taxon>
        <taxon>Eurotiomycetidae</taxon>
        <taxon>Eurotiales</taxon>
        <taxon>Aspergillaceae</taxon>
        <taxon>Aspergillus</taxon>
        <taxon>Aspergillus subgen. Nidulantes</taxon>
    </lineage>
</organism>
<dbReference type="VEuPathDB" id="FungiDB:ASPSYDRAFT_84777"/>
<dbReference type="GeneID" id="63767486"/>
<dbReference type="RefSeq" id="XP_040708590.1">
    <property type="nucleotide sequence ID" value="XM_040851413.1"/>
</dbReference>
<name>A0A1L9TZC4_9EURO</name>
<keyword evidence="1" id="KW-0732">Signal</keyword>
<accession>A0A1L9TZC4</accession>
<sequence length="166" mass="16255">MKFTGIVATLAIAGSAAAAALPGLDVVKVQSTVTRIDDVLGNLDSAVSSGTLSKADLGDATSQLSTVHTTLNTLVGGLVEGITSAGSSTSSNPVSGVLDLATSGLIPTVTSVLGSTEKVADFGMLSQGLVSRIQNGDVDAAGLQNILTLVGGNSGLSTLNSVLSQA</sequence>
<dbReference type="OrthoDB" id="4492304at2759"/>
<proteinExistence type="predicted"/>
<dbReference type="AlphaFoldDB" id="A0A1L9TZC4"/>
<dbReference type="STRING" id="1036612.A0A1L9TZC4"/>
<feature type="signal peptide" evidence="1">
    <location>
        <begin position="1"/>
        <end position="18"/>
    </location>
</feature>
<protein>
    <submittedName>
        <fullName evidence="2">Uncharacterized protein</fullName>
    </submittedName>
</protein>
<keyword evidence="3" id="KW-1185">Reference proteome</keyword>